<dbReference type="PANTHER" id="PTHR23310:SF62">
    <property type="entry name" value="ACYL-COA BINDING PROTEIN 1, ISOFORM A"/>
    <property type="match status" value="1"/>
</dbReference>
<dbReference type="STRING" id="645134.A0A0L0HGI6"/>
<protein>
    <recommendedName>
        <fullName evidence="6">ACB domain-containing protein</fullName>
    </recommendedName>
</protein>
<sequence length="353" mass="39784">MSRWRSFASHPKVFQRPLASPTTTSLRLSEVPAASGSITVASALWSIMEERFLRAVTLISAAPKEQLPHVAPISNAKKLELYAFYKQATLGKCNIPTRPGWFDIAGRYKWDAWNRLGDMPKEEAMQHYLEEALPILQQFADLPEAQVDAYIKRHVQPGDRQEVETLFQETRRFVQEMSYSDEEDRFSFEDVQGHSHRSKRATPKDSPSSPTLIPRDVPSIPEPDTPPLLAEVLPSPSTPPIPPPPDIAVALAEEVLTNAGELRDHFALQQQRMSPEATQRLNEDVVALLDAVMQRLDRVERRLMVLEQQDGKGDTKSKRSNNGRGTSTLVMYTLVAAPIFAFGIWHGVKTRRK</sequence>
<feature type="coiled-coil region" evidence="3">
    <location>
        <begin position="282"/>
        <end position="309"/>
    </location>
</feature>
<evidence type="ECO:0000256" key="5">
    <source>
        <dbReference type="SAM" id="Phobius"/>
    </source>
</evidence>
<comment type="similarity">
    <text evidence="1">Belongs to the ACBP family.</text>
</comment>
<dbReference type="GeneID" id="27687919"/>
<dbReference type="Proteomes" id="UP000053201">
    <property type="component" value="Unassembled WGS sequence"/>
</dbReference>
<dbReference type="InterPro" id="IPR000582">
    <property type="entry name" value="Acyl-CoA-binding_protein"/>
</dbReference>
<dbReference type="PRINTS" id="PR00689">
    <property type="entry name" value="ACOABINDINGP"/>
</dbReference>
<dbReference type="EMBL" id="KQ257456">
    <property type="protein sequence ID" value="KND00132.1"/>
    <property type="molecule type" value="Genomic_DNA"/>
</dbReference>
<keyword evidence="5" id="KW-0812">Transmembrane</keyword>
<keyword evidence="3" id="KW-0175">Coiled coil</keyword>
<evidence type="ECO:0000313" key="7">
    <source>
        <dbReference type="EMBL" id="KND00132.1"/>
    </source>
</evidence>
<keyword evidence="2" id="KW-0446">Lipid-binding</keyword>
<dbReference type="AlphaFoldDB" id="A0A0L0HGI6"/>
<evidence type="ECO:0000256" key="1">
    <source>
        <dbReference type="ARBA" id="ARBA00005567"/>
    </source>
</evidence>
<keyword evidence="5" id="KW-1133">Transmembrane helix</keyword>
<dbReference type="RefSeq" id="XP_016608171.1">
    <property type="nucleotide sequence ID" value="XM_016752708.1"/>
</dbReference>
<dbReference type="OrthoDB" id="346910at2759"/>
<proteinExistence type="inferred from homology"/>
<dbReference type="InterPro" id="IPR035984">
    <property type="entry name" value="Acyl-CoA-binding_sf"/>
</dbReference>
<accession>A0A0L0HGI6</accession>
<feature type="transmembrane region" description="Helical" evidence="5">
    <location>
        <begin position="329"/>
        <end position="348"/>
    </location>
</feature>
<keyword evidence="8" id="KW-1185">Reference proteome</keyword>
<feature type="compositionally biased region" description="Pro residues" evidence="4">
    <location>
        <begin position="236"/>
        <end position="246"/>
    </location>
</feature>
<evidence type="ECO:0000313" key="8">
    <source>
        <dbReference type="Proteomes" id="UP000053201"/>
    </source>
</evidence>
<dbReference type="Pfam" id="PF00887">
    <property type="entry name" value="ACBP"/>
    <property type="match status" value="1"/>
</dbReference>
<evidence type="ECO:0000256" key="2">
    <source>
        <dbReference type="ARBA" id="ARBA00023121"/>
    </source>
</evidence>
<dbReference type="GO" id="GO:0006631">
    <property type="term" value="P:fatty acid metabolic process"/>
    <property type="evidence" value="ECO:0007669"/>
    <property type="project" value="TreeGrafter"/>
</dbReference>
<feature type="region of interest" description="Disordered" evidence="4">
    <location>
        <begin position="189"/>
        <end position="246"/>
    </location>
</feature>
<dbReference type="Gene3D" id="1.20.80.10">
    <property type="match status" value="1"/>
</dbReference>
<dbReference type="PANTHER" id="PTHR23310">
    <property type="entry name" value="ACYL-COA-BINDING PROTEIN, ACBP"/>
    <property type="match status" value="1"/>
</dbReference>
<dbReference type="VEuPathDB" id="FungiDB:SPPG_04474"/>
<dbReference type="InParanoid" id="A0A0L0HGI6"/>
<organism evidence="7 8">
    <name type="scientific">Spizellomyces punctatus (strain DAOM BR117)</name>
    <dbReference type="NCBI Taxonomy" id="645134"/>
    <lineage>
        <taxon>Eukaryota</taxon>
        <taxon>Fungi</taxon>
        <taxon>Fungi incertae sedis</taxon>
        <taxon>Chytridiomycota</taxon>
        <taxon>Chytridiomycota incertae sedis</taxon>
        <taxon>Chytridiomycetes</taxon>
        <taxon>Spizellomycetales</taxon>
        <taxon>Spizellomycetaceae</taxon>
        <taxon>Spizellomyces</taxon>
    </lineage>
</organism>
<dbReference type="eggNOG" id="KOG0817">
    <property type="taxonomic scope" value="Eukaryota"/>
</dbReference>
<dbReference type="PROSITE" id="PS51228">
    <property type="entry name" value="ACB_2"/>
    <property type="match status" value="1"/>
</dbReference>
<dbReference type="SUPFAM" id="SSF47027">
    <property type="entry name" value="Acyl-CoA binding protein"/>
    <property type="match status" value="1"/>
</dbReference>
<keyword evidence="5" id="KW-0472">Membrane</keyword>
<dbReference type="InterPro" id="IPR014352">
    <property type="entry name" value="FERM/acyl-CoA-bd_prot_sf"/>
</dbReference>
<reference evidence="7 8" key="1">
    <citation type="submission" date="2009-08" db="EMBL/GenBank/DDBJ databases">
        <title>The Genome Sequence of Spizellomyces punctatus strain DAOM BR117.</title>
        <authorList>
            <consortium name="The Broad Institute Genome Sequencing Platform"/>
            <person name="Russ C."/>
            <person name="Cuomo C."/>
            <person name="Shea T."/>
            <person name="Young S.K."/>
            <person name="Zeng Q."/>
            <person name="Koehrsen M."/>
            <person name="Haas B."/>
            <person name="Borodovsky M."/>
            <person name="Guigo R."/>
            <person name="Alvarado L."/>
            <person name="Berlin A."/>
            <person name="Bochicchio J."/>
            <person name="Borenstein D."/>
            <person name="Chapman S."/>
            <person name="Chen Z."/>
            <person name="Engels R."/>
            <person name="Freedman E."/>
            <person name="Gellesch M."/>
            <person name="Goldberg J."/>
            <person name="Griggs A."/>
            <person name="Gujja S."/>
            <person name="Heiman D."/>
            <person name="Hepburn T."/>
            <person name="Howarth C."/>
            <person name="Jen D."/>
            <person name="Larson L."/>
            <person name="Lewis B."/>
            <person name="Mehta T."/>
            <person name="Park D."/>
            <person name="Pearson M."/>
            <person name="Roberts A."/>
            <person name="Saif S."/>
            <person name="Shenoy N."/>
            <person name="Sisk P."/>
            <person name="Stolte C."/>
            <person name="Sykes S."/>
            <person name="Thomson T."/>
            <person name="Walk T."/>
            <person name="White J."/>
            <person name="Yandava C."/>
            <person name="Burger G."/>
            <person name="Gray M.W."/>
            <person name="Holland P.W.H."/>
            <person name="King N."/>
            <person name="Lang F.B.F."/>
            <person name="Roger A.J."/>
            <person name="Ruiz-Trillo I."/>
            <person name="Lander E."/>
            <person name="Nusbaum C."/>
        </authorList>
    </citation>
    <scope>NUCLEOTIDE SEQUENCE [LARGE SCALE GENOMIC DNA]</scope>
    <source>
        <strain evidence="7 8">DAOM BR117</strain>
    </source>
</reference>
<gene>
    <name evidence="7" type="ORF">SPPG_04474</name>
</gene>
<feature type="domain" description="ACB" evidence="6">
    <location>
        <begin position="48"/>
        <end position="141"/>
    </location>
</feature>
<evidence type="ECO:0000256" key="3">
    <source>
        <dbReference type="SAM" id="Coils"/>
    </source>
</evidence>
<evidence type="ECO:0000256" key="4">
    <source>
        <dbReference type="SAM" id="MobiDB-lite"/>
    </source>
</evidence>
<dbReference type="GO" id="GO:0000062">
    <property type="term" value="F:fatty-acyl-CoA binding"/>
    <property type="evidence" value="ECO:0007669"/>
    <property type="project" value="InterPro"/>
</dbReference>
<name>A0A0L0HGI6_SPIPD</name>
<evidence type="ECO:0000259" key="6">
    <source>
        <dbReference type="PROSITE" id="PS51228"/>
    </source>
</evidence>